<evidence type="ECO:0000256" key="1">
    <source>
        <dbReference type="SAM" id="MobiDB-lite"/>
    </source>
</evidence>
<dbReference type="OrthoDB" id="497927at2759"/>
<keyword evidence="2" id="KW-0812">Transmembrane</keyword>
<organism evidence="4 5">
    <name type="scientific">Cudoniella acicularis</name>
    <dbReference type="NCBI Taxonomy" id="354080"/>
    <lineage>
        <taxon>Eukaryota</taxon>
        <taxon>Fungi</taxon>
        <taxon>Dikarya</taxon>
        <taxon>Ascomycota</taxon>
        <taxon>Pezizomycotina</taxon>
        <taxon>Leotiomycetes</taxon>
        <taxon>Helotiales</taxon>
        <taxon>Tricladiaceae</taxon>
        <taxon>Cudoniella</taxon>
    </lineage>
</organism>
<dbReference type="PANTHER" id="PTHR47098:SF2">
    <property type="entry name" value="PROTEIN MAK32"/>
    <property type="match status" value="1"/>
</dbReference>
<name>A0A8H4RE85_9HELO</name>
<keyword evidence="2" id="KW-1133">Transmembrane helix</keyword>
<feature type="compositionally biased region" description="Acidic residues" evidence="1">
    <location>
        <begin position="365"/>
        <end position="375"/>
    </location>
</feature>
<dbReference type="Proteomes" id="UP000566819">
    <property type="component" value="Unassembled WGS sequence"/>
</dbReference>
<protein>
    <recommendedName>
        <fullName evidence="3">Carbohydrate kinase PfkB domain-containing protein</fullName>
    </recommendedName>
</protein>
<keyword evidence="5" id="KW-1185">Reference proteome</keyword>
<evidence type="ECO:0000313" key="5">
    <source>
        <dbReference type="Proteomes" id="UP000566819"/>
    </source>
</evidence>
<gene>
    <name evidence="4" type="ORF">G7Y89_g9661</name>
</gene>
<evidence type="ECO:0000256" key="2">
    <source>
        <dbReference type="SAM" id="Phobius"/>
    </source>
</evidence>
<dbReference type="EMBL" id="JAAMPI010000805">
    <property type="protein sequence ID" value="KAF4628487.1"/>
    <property type="molecule type" value="Genomic_DNA"/>
</dbReference>
<dbReference type="InterPro" id="IPR029056">
    <property type="entry name" value="Ribokinase-like"/>
</dbReference>
<evidence type="ECO:0000313" key="4">
    <source>
        <dbReference type="EMBL" id="KAF4628487.1"/>
    </source>
</evidence>
<keyword evidence="2" id="KW-0472">Membrane</keyword>
<evidence type="ECO:0000259" key="3">
    <source>
        <dbReference type="Pfam" id="PF00294"/>
    </source>
</evidence>
<reference evidence="4 5" key="1">
    <citation type="submission" date="2020-03" db="EMBL/GenBank/DDBJ databases">
        <title>Draft Genome Sequence of Cudoniella acicularis.</title>
        <authorList>
            <person name="Buettner E."/>
            <person name="Kellner H."/>
        </authorList>
    </citation>
    <scope>NUCLEOTIDE SEQUENCE [LARGE SCALE GENOMIC DNA]</scope>
    <source>
        <strain evidence="4 5">DSM 108380</strain>
    </source>
</reference>
<feature type="transmembrane region" description="Helical" evidence="2">
    <location>
        <begin position="12"/>
        <end position="29"/>
    </location>
</feature>
<dbReference type="SUPFAM" id="SSF53613">
    <property type="entry name" value="Ribokinase-like"/>
    <property type="match status" value="1"/>
</dbReference>
<feature type="domain" description="Carbohydrate kinase PfkB" evidence="3">
    <location>
        <begin position="383"/>
        <end position="435"/>
    </location>
</feature>
<dbReference type="Gene3D" id="3.40.1190.20">
    <property type="match status" value="2"/>
</dbReference>
<sequence length="474" mass="52040">MRCLREAKEAKLGLWMDVVGTGWVAAVVFRERRNDKLSVGAQERAPRMEEEKEAVCLQQEIDFCTLGMFIIGPLSKTVSWIVDQGSDFPPSISDQISSWDTSCLIRTNLSRLTTRGWNGYDEAQNRAFKYTTPKLRLDESALTENLLFSKSFHLICSPSRCISLTTSILRHRKHLNPSAPKPLFIWEPVPDLCTPSELLNTTNALPYIDICSPNHHELASLMGDPALGLDPVTNDIDTSSIERACEQLLGSMPLQSYTLVIRAGHKGCYVAKNGGRSRRPSVARKKRRVNHARGGLTPDTDMEALFMGLLSKDGFFELEREAVQVDPGIGEWLPAFHSSSQEKEEEVARESVVETEPHLAAVELESPDQESEPPENMDATPSPISATTKNKVIDPTGGGNAFLGGLAIALSRGKEILEAAAWGSVAASFAIEQVGIPVLKIDDLGEETWNGVTVEERLGRFVELWKGGGSAKVG</sequence>
<dbReference type="InterPro" id="IPR011611">
    <property type="entry name" value="PfkB_dom"/>
</dbReference>
<dbReference type="AlphaFoldDB" id="A0A8H4RE85"/>
<feature type="region of interest" description="Disordered" evidence="1">
    <location>
        <begin position="364"/>
        <end position="390"/>
    </location>
</feature>
<dbReference type="PANTHER" id="PTHR47098">
    <property type="entry name" value="PROTEIN MAK32"/>
    <property type="match status" value="1"/>
</dbReference>
<dbReference type="Pfam" id="PF00294">
    <property type="entry name" value="PfkB"/>
    <property type="match status" value="1"/>
</dbReference>
<accession>A0A8H4RE85</accession>
<proteinExistence type="predicted"/>
<comment type="caution">
    <text evidence="4">The sequence shown here is derived from an EMBL/GenBank/DDBJ whole genome shotgun (WGS) entry which is preliminary data.</text>
</comment>